<feature type="domain" description="HTH araC/xylS-type" evidence="4">
    <location>
        <begin position="213"/>
        <end position="310"/>
    </location>
</feature>
<evidence type="ECO:0000313" key="5">
    <source>
        <dbReference type="EMBL" id="MCH4295481.1"/>
    </source>
</evidence>
<dbReference type="SMART" id="SM00342">
    <property type="entry name" value="HTH_ARAC"/>
    <property type="match status" value="1"/>
</dbReference>
<dbReference type="RefSeq" id="WP_240591685.1">
    <property type="nucleotide sequence ID" value="NZ_JAKUDL010000005.1"/>
</dbReference>
<evidence type="ECO:0000256" key="2">
    <source>
        <dbReference type="ARBA" id="ARBA00023125"/>
    </source>
</evidence>
<sequence length="317" mass="34747">MIIDHSPEPGLERLLSGLELSATLFFRGWVCDSWQTDTSGTGLASFHLLVAGKAWLHRPNQAPLALTAGDMLLFTKDTPHQLSFSTEPPAQMMLPPTHWPLGQAQGPAVPSQMSSEAPSEPTALICGHFDFREDKLHPLLASLPVLIHIRRDQRIGALDGLLTALIDEASRDAYASEVILTRLCEAFFQCMLRQLPADEQSKLAILSRQPGLARVLDKMHCEPDAPWSLESLAAVGFYSRTRFATLFKDFTGLTPLAYLNRLRLIRARKSLLAGNTVAAVAEQAGYSDEAAFSKAYKRLFGGSPGQTRRLPQQGAST</sequence>
<dbReference type="GO" id="GO:0003700">
    <property type="term" value="F:DNA-binding transcription factor activity"/>
    <property type="evidence" value="ECO:0007669"/>
    <property type="project" value="InterPro"/>
</dbReference>
<evidence type="ECO:0000256" key="1">
    <source>
        <dbReference type="ARBA" id="ARBA00023015"/>
    </source>
</evidence>
<reference evidence="5 6" key="1">
    <citation type="submission" date="2022-02" db="EMBL/GenBank/DDBJ databases">
        <title>The genome sequence of Shewanella sp. 3B26.</title>
        <authorList>
            <person name="Du J."/>
        </authorList>
    </citation>
    <scope>NUCLEOTIDE SEQUENCE [LARGE SCALE GENOMIC DNA]</scope>
    <source>
        <strain evidence="5 6">3B26</strain>
    </source>
</reference>
<gene>
    <name evidence="5" type="ORF">MJ923_14330</name>
</gene>
<keyword evidence="2" id="KW-0238">DNA-binding</keyword>
<dbReference type="InterPro" id="IPR020449">
    <property type="entry name" value="Tscrpt_reg_AraC-type_HTH"/>
</dbReference>
<dbReference type="InterPro" id="IPR032783">
    <property type="entry name" value="AraC_lig"/>
</dbReference>
<dbReference type="PROSITE" id="PS00041">
    <property type="entry name" value="HTH_ARAC_FAMILY_1"/>
    <property type="match status" value="1"/>
</dbReference>
<keyword evidence="6" id="KW-1185">Reference proteome</keyword>
<keyword evidence="3" id="KW-0804">Transcription</keyword>
<dbReference type="PRINTS" id="PR00032">
    <property type="entry name" value="HTHARAC"/>
</dbReference>
<dbReference type="InterPro" id="IPR018060">
    <property type="entry name" value="HTH_AraC"/>
</dbReference>
<evidence type="ECO:0000313" key="6">
    <source>
        <dbReference type="Proteomes" id="UP001297581"/>
    </source>
</evidence>
<accession>A0AAJ1BIN0</accession>
<dbReference type="Proteomes" id="UP001297581">
    <property type="component" value="Unassembled WGS sequence"/>
</dbReference>
<comment type="caution">
    <text evidence="5">The sequence shown here is derived from an EMBL/GenBank/DDBJ whole genome shotgun (WGS) entry which is preliminary data.</text>
</comment>
<dbReference type="PANTHER" id="PTHR46796">
    <property type="entry name" value="HTH-TYPE TRANSCRIPTIONAL ACTIVATOR RHAS-RELATED"/>
    <property type="match status" value="1"/>
</dbReference>
<dbReference type="Pfam" id="PF12833">
    <property type="entry name" value="HTH_18"/>
    <property type="match status" value="1"/>
</dbReference>
<dbReference type="AlphaFoldDB" id="A0AAJ1BIN0"/>
<protein>
    <submittedName>
        <fullName evidence="5">AraC family transcriptional regulator</fullName>
    </submittedName>
</protein>
<organism evidence="5 6">
    <name type="scientific">Shewanella zhuhaiensis</name>
    <dbReference type="NCBI Taxonomy" id="2919576"/>
    <lineage>
        <taxon>Bacteria</taxon>
        <taxon>Pseudomonadati</taxon>
        <taxon>Pseudomonadota</taxon>
        <taxon>Gammaproteobacteria</taxon>
        <taxon>Alteromonadales</taxon>
        <taxon>Shewanellaceae</taxon>
        <taxon>Shewanella</taxon>
    </lineage>
</organism>
<dbReference type="GO" id="GO:0043565">
    <property type="term" value="F:sequence-specific DNA binding"/>
    <property type="evidence" value="ECO:0007669"/>
    <property type="project" value="InterPro"/>
</dbReference>
<dbReference type="InterPro" id="IPR018062">
    <property type="entry name" value="HTH_AraC-typ_CS"/>
</dbReference>
<dbReference type="Pfam" id="PF12852">
    <property type="entry name" value="Cupin_6"/>
    <property type="match status" value="1"/>
</dbReference>
<name>A0AAJ1BIN0_9GAMM</name>
<evidence type="ECO:0000259" key="4">
    <source>
        <dbReference type="PROSITE" id="PS01124"/>
    </source>
</evidence>
<dbReference type="PANTHER" id="PTHR46796:SF7">
    <property type="entry name" value="ARAC FAMILY TRANSCRIPTIONAL REGULATOR"/>
    <property type="match status" value="1"/>
</dbReference>
<evidence type="ECO:0000256" key="3">
    <source>
        <dbReference type="ARBA" id="ARBA00023163"/>
    </source>
</evidence>
<dbReference type="PROSITE" id="PS01124">
    <property type="entry name" value="HTH_ARAC_FAMILY_2"/>
    <property type="match status" value="1"/>
</dbReference>
<dbReference type="InterPro" id="IPR050204">
    <property type="entry name" value="AraC_XylS_family_regulators"/>
</dbReference>
<dbReference type="EMBL" id="JAKUDL010000005">
    <property type="protein sequence ID" value="MCH4295481.1"/>
    <property type="molecule type" value="Genomic_DNA"/>
</dbReference>
<proteinExistence type="predicted"/>
<dbReference type="Gene3D" id="1.10.10.60">
    <property type="entry name" value="Homeodomain-like"/>
    <property type="match status" value="1"/>
</dbReference>
<dbReference type="SUPFAM" id="SSF46689">
    <property type="entry name" value="Homeodomain-like"/>
    <property type="match status" value="2"/>
</dbReference>
<dbReference type="InterPro" id="IPR009057">
    <property type="entry name" value="Homeodomain-like_sf"/>
</dbReference>
<keyword evidence="1" id="KW-0805">Transcription regulation</keyword>